<reference evidence="2" key="2">
    <citation type="submission" date="2011-03" db="EMBL/GenBank/DDBJ databases">
        <authorList>
            <person name="Aslett M."/>
        </authorList>
    </citation>
    <scope>NUCLEOTIDE SEQUENCE</scope>
    <source>
        <strain evidence="2">Liverpool</strain>
    </source>
</reference>
<reference evidence="2" key="1">
    <citation type="submission" date="2011-03" db="EMBL/GenBank/DDBJ databases">
        <title>Comparative genomics and transcriptomics of Neospora caninum and Toxoplasma gondii.</title>
        <authorList>
            <person name="Reid A.J."/>
            <person name="Sohal A."/>
            <person name="Harris D."/>
            <person name="Quail M."/>
            <person name="Sanders M."/>
            <person name="Berriman M."/>
            <person name="Wastling J.M."/>
            <person name="Pain A."/>
        </authorList>
    </citation>
    <scope>NUCLEOTIDE SEQUENCE</scope>
    <source>
        <strain evidence="2">Liverpool</strain>
    </source>
</reference>
<dbReference type="EMBL" id="CADU01000328">
    <property type="protein sequence ID" value="CCA30103.1"/>
    <property type="molecule type" value="Genomic_DNA"/>
</dbReference>
<dbReference type="VEuPathDB" id="ToxoDB:NCLIV_069950"/>
<protein>
    <submittedName>
        <fullName evidence="2">Uncharacterized protein</fullName>
    </submittedName>
</protein>
<dbReference type="EMBL" id="LN714488">
    <property type="protein sequence ID" value="CEL71349.1"/>
    <property type="molecule type" value="Genomic_DNA"/>
</dbReference>
<evidence type="ECO:0000313" key="2">
    <source>
        <dbReference type="EMBL" id="CCA30103.1"/>
    </source>
</evidence>
<accession>F0JB82</accession>
<feature type="compositionally biased region" description="Low complexity" evidence="1">
    <location>
        <begin position="275"/>
        <end position="290"/>
    </location>
</feature>
<evidence type="ECO:0000313" key="3">
    <source>
        <dbReference type="EMBL" id="CEL71349.1"/>
    </source>
</evidence>
<sequence length="338" mass="36334">MARLSGFMICSFSLSDSRRELSSGTTIQRVVPIPLDEDGCWDGGPNRGSLRTSSKGRGGAASRLTRDFEDASAEPIPPFCWKEGVRGAVLESIELKLAKLSEEFIDEFVLYGRQQGLLSQLQASDGGINGGLLATTLRRFRKQPEDRYILMDLYEWLAAALTFSQKCVRAKVAETQRASPSPRGRITRPCTARLQAPPYEKVRACSGGRSTTPAFGSSARSRGVFPGGGETPGAASTMRGSETADVQRAVLGRSPALSAARQTGVLGRLADDKLSGQSGLRSSSVSRSRLTNQVSGGLTAREADALCKLLQNQGKILEEVKQILKSMSAPGRQHTRMP</sequence>
<feature type="region of interest" description="Disordered" evidence="1">
    <location>
        <begin position="273"/>
        <end position="297"/>
    </location>
</feature>
<gene>
    <name evidence="3" type="ORF">BN1204_069950</name>
    <name evidence="2" type="ORF">NCLIV_069950</name>
</gene>
<feature type="region of interest" description="Disordered" evidence="1">
    <location>
        <begin position="42"/>
        <end position="61"/>
    </location>
</feature>
<evidence type="ECO:0000256" key="1">
    <source>
        <dbReference type="SAM" id="MobiDB-lite"/>
    </source>
</evidence>
<reference evidence="3" key="3">
    <citation type="journal article" date="2015" name="PLoS ONE">
        <title>Comprehensive Evaluation of Toxoplasma gondii VEG and Neospora caninum LIV Genomes with Tachyzoite Stage Transcriptome and Proteome Defines Novel Transcript Features.</title>
        <authorList>
            <person name="Ramaprasad A."/>
            <person name="Mourier T."/>
            <person name="Naeem R."/>
            <person name="Malas T.B."/>
            <person name="Moussa E."/>
            <person name="Panigrahi A."/>
            <person name="Vermont S.J."/>
            <person name="Otto T.D."/>
            <person name="Wastling J."/>
            <person name="Pain A."/>
        </authorList>
    </citation>
    <scope>NUCLEOTIDE SEQUENCE</scope>
    <source>
        <strain evidence="3">Liverpool</strain>
    </source>
</reference>
<dbReference type="AlphaFoldDB" id="F0JB82"/>
<feature type="region of interest" description="Disordered" evidence="1">
    <location>
        <begin position="203"/>
        <end position="244"/>
    </location>
</feature>
<proteinExistence type="predicted"/>
<feature type="compositionally biased region" description="Polar residues" evidence="1">
    <location>
        <begin position="208"/>
        <end position="220"/>
    </location>
</feature>
<organism>
    <name type="scientific">Neospora caninum (strain Liverpool)</name>
    <dbReference type="NCBI Taxonomy" id="572307"/>
    <lineage>
        <taxon>Eukaryota</taxon>
        <taxon>Sar</taxon>
        <taxon>Alveolata</taxon>
        <taxon>Apicomplexa</taxon>
        <taxon>Conoidasida</taxon>
        <taxon>Coccidia</taxon>
        <taxon>Eucoccidiorida</taxon>
        <taxon>Eimeriorina</taxon>
        <taxon>Sarcocystidae</taxon>
        <taxon>Neospora</taxon>
    </lineage>
</organism>
<name>F0JB82_NEOCL</name>